<dbReference type="EMBL" id="MN739418">
    <property type="protein sequence ID" value="QHT03829.1"/>
    <property type="molecule type" value="Genomic_DNA"/>
</dbReference>
<dbReference type="GO" id="GO:0004252">
    <property type="term" value="F:serine-type endopeptidase activity"/>
    <property type="evidence" value="ECO:0007669"/>
    <property type="project" value="InterPro"/>
</dbReference>
<dbReference type="InterPro" id="IPR000814">
    <property type="entry name" value="TBP"/>
</dbReference>
<keyword evidence="3" id="KW-0804">Transcription</keyword>
<dbReference type="GO" id="GO:0003677">
    <property type="term" value="F:DNA binding"/>
    <property type="evidence" value="ECO:0007669"/>
    <property type="project" value="UniProtKB-KW"/>
</dbReference>
<accession>A0A6C0CJI8</accession>
<comment type="similarity">
    <text evidence="1">Belongs to the TBP family.</text>
</comment>
<dbReference type="InterPro" id="IPR012295">
    <property type="entry name" value="TBP_dom_sf"/>
</dbReference>
<feature type="domain" description="Peptidase S31" evidence="4">
    <location>
        <begin position="182"/>
        <end position="229"/>
    </location>
</feature>
<evidence type="ECO:0000313" key="5">
    <source>
        <dbReference type="EMBL" id="QHT03829.1"/>
    </source>
</evidence>
<dbReference type="InterPro" id="IPR000280">
    <property type="entry name" value="Pestivirus_NS3_S31"/>
</dbReference>
<dbReference type="GO" id="GO:0006352">
    <property type="term" value="P:DNA-templated transcription initiation"/>
    <property type="evidence" value="ECO:0007669"/>
    <property type="project" value="InterPro"/>
</dbReference>
<organism evidence="5">
    <name type="scientific">viral metagenome</name>
    <dbReference type="NCBI Taxonomy" id="1070528"/>
    <lineage>
        <taxon>unclassified sequences</taxon>
        <taxon>metagenomes</taxon>
        <taxon>organismal metagenomes</taxon>
    </lineage>
</organism>
<evidence type="ECO:0000256" key="2">
    <source>
        <dbReference type="ARBA" id="ARBA00023125"/>
    </source>
</evidence>
<sequence>MSDLPLEGSIIKVEKRGVAKRGESKRDKIKRRVKKDALPTSTTGFCHNSITIVVLNNGDGTLPEKEITIKIFQNGVFHLTGILHESYATASIDLLLNVLWNRCRHSIIDCPEMYEILRRRVVLMNYTTKLSSNQTVPREALYNNIRNLGDENITSAYDPDVYPGVKIHIGPKNWTAKVFRTGKIILTGITEHEETTEFITQLLRLFALVLPQAQVSRTPTILPELLLAQ</sequence>
<evidence type="ECO:0000259" key="4">
    <source>
        <dbReference type="PROSITE" id="PS51535"/>
    </source>
</evidence>
<dbReference type="Pfam" id="PF00352">
    <property type="entry name" value="TBP"/>
    <property type="match status" value="1"/>
</dbReference>
<dbReference type="SUPFAM" id="SSF55945">
    <property type="entry name" value="TATA-box binding protein-like"/>
    <property type="match status" value="1"/>
</dbReference>
<dbReference type="PROSITE" id="PS51535">
    <property type="entry name" value="PESTIVIRUS_NS3PRO"/>
    <property type="match status" value="1"/>
</dbReference>
<proteinExistence type="inferred from homology"/>
<name>A0A6C0CJI8_9ZZZZ</name>
<keyword evidence="2" id="KW-0238">DNA-binding</keyword>
<evidence type="ECO:0000256" key="1">
    <source>
        <dbReference type="ARBA" id="ARBA00005560"/>
    </source>
</evidence>
<dbReference type="Gene3D" id="3.30.310.10">
    <property type="entry name" value="TATA-Binding Protein"/>
    <property type="match status" value="2"/>
</dbReference>
<evidence type="ECO:0000256" key="3">
    <source>
        <dbReference type="ARBA" id="ARBA00023163"/>
    </source>
</evidence>
<reference evidence="5" key="1">
    <citation type="journal article" date="2020" name="Nature">
        <title>Giant virus diversity and host interactions through global metagenomics.</title>
        <authorList>
            <person name="Schulz F."/>
            <person name="Roux S."/>
            <person name="Paez-Espino D."/>
            <person name="Jungbluth S."/>
            <person name="Walsh D.A."/>
            <person name="Denef V.J."/>
            <person name="McMahon K.D."/>
            <person name="Konstantinidis K.T."/>
            <person name="Eloe-Fadrosh E.A."/>
            <person name="Kyrpides N.C."/>
            <person name="Woyke T."/>
        </authorList>
    </citation>
    <scope>NUCLEOTIDE SEQUENCE</scope>
    <source>
        <strain evidence="5">GVMAG-M-3300021120-1</strain>
    </source>
</reference>
<protein>
    <recommendedName>
        <fullName evidence="4">Peptidase S31 domain-containing protein</fullName>
    </recommendedName>
</protein>
<dbReference type="AlphaFoldDB" id="A0A6C0CJI8"/>